<evidence type="ECO:0000313" key="2">
    <source>
        <dbReference type="EMBL" id="CAD7677045.1"/>
    </source>
</evidence>
<comment type="caution">
    <text evidence="2">The sequence shown here is derived from an EMBL/GenBank/DDBJ whole genome shotgun (WGS) entry which is preliminary data.</text>
</comment>
<keyword evidence="3" id="KW-1185">Reference proteome</keyword>
<evidence type="ECO:0000313" key="3">
    <source>
        <dbReference type="Proteomes" id="UP000645828"/>
    </source>
</evidence>
<feature type="compositionally biased region" description="Low complexity" evidence="1">
    <location>
        <begin position="13"/>
        <end position="32"/>
    </location>
</feature>
<reference evidence="2" key="1">
    <citation type="submission" date="2020-12" db="EMBL/GenBank/DDBJ databases">
        <authorList>
            <consortium name="Molecular Ecology Group"/>
        </authorList>
    </citation>
    <scope>NUCLEOTIDE SEQUENCE</scope>
    <source>
        <strain evidence="2">TBG_1078</strain>
    </source>
</reference>
<feature type="compositionally biased region" description="Low complexity" evidence="1">
    <location>
        <begin position="68"/>
        <end position="81"/>
    </location>
</feature>
<accession>A0A811YLT3</accession>
<name>A0A811YLT3_NYCPR</name>
<protein>
    <submittedName>
        <fullName evidence="2">(raccoon dog) hypothetical protein</fullName>
    </submittedName>
</protein>
<dbReference type="EMBL" id="CAJHUB010000678">
    <property type="protein sequence ID" value="CAD7677045.1"/>
    <property type="molecule type" value="Genomic_DNA"/>
</dbReference>
<dbReference type="AlphaFoldDB" id="A0A811YLT3"/>
<organism evidence="2 3">
    <name type="scientific">Nyctereutes procyonoides</name>
    <name type="common">Raccoon dog</name>
    <name type="synonym">Canis procyonoides</name>
    <dbReference type="NCBI Taxonomy" id="34880"/>
    <lineage>
        <taxon>Eukaryota</taxon>
        <taxon>Metazoa</taxon>
        <taxon>Chordata</taxon>
        <taxon>Craniata</taxon>
        <taxon>Vertebrata</taxon>
        <taxon>Euteleostomi</taxon>
        <taxon>Mammalia</taxon>
        <taxon>Eutheria</taxon>
        <taxon>Laurasiatheria</taxon>
        <taxon>Carnivora</taxon>
        <taxon>Caniformia</taxon>
        <taxon>Canidae</taxon>
        <taxon>Nyctereutes</taxon>
    </lineage>
</organism>
<feature type="compositionally biased region" description="Pro residues" evidence="1">
    <location>
        <begin position="57"/>
        <end position="67"/>
    </location>
</feature>
<proteinExistence type="predicted"/>
<gene>
    <name evidence="2" type="ORF">NYPRO_LOCUS9841</name>
</gene>
<sequence length="148" mass="15747">MASRAGPAPPPAASRSASAHHGGRHACGAAGPSEPPAPALRLPSASTRSGRRGRAPYPSPLVDPPPRGAAAQRAPQAARPQEPSPLAVSRTLLPEQRRHSLIGRGVRVPSKKRDSDWGFPEASGCMTLLQIECRRRPENPAVFYQVRY</sequence>
<feature type="region of interest" description="Disordered" evidence="1">
    <location>
        <begin position="1"/>
        <end position="102"/>
    </location>
</feature>
<dbReference type="Proteomes" id="UP000645828">
    <property type="component" value="Unassembled WGS sequence"/>
</dbReference>
<feature type="compositionally biased region" description="Low complexity" evidence="1">
    <location>
        <begin position="39"/>
        <end position="48"/>
    </location>
</feature>
<evidence type="ECO:0000256" key="1">
    <source>
        <dbReference type="SAM" id="MobiDB-lite"/>
    </source>
</evidence>